<reference evidence="1 2" key="1">
    <citation type="submission" date="2020-09" db="EMBL/GenBank/DDBJ databases">
        <title>De no assembly of potato wild relative species, Solanum commersonii.</title>
        <authorList>
            <person name="Cho K."/>
        </authorList>
    </citation>
    <scope>NUCLEOTIDE SEQUENCE [LARGE SCALE GENOMIC DNA]</scope>
    <source>
        <strain evidence="1">LZ3.2</strain>
        <tissue evidence="1">Leaf</tissue>
    </source>
</reference>
<name>A0A9J5Z206_SOLCO</name>
<accession>A0A9J5Z206</accession>
<proteinExistence type="predicted"/>
<protein>
    <submittedName>
        <fullName evidence="1">Uncharacterized protein</fullName>
    </submittedName>
</protein>
<organism evidence="1 2">
    <name type="scientific">Solanum commersonii</name>
    <name type="common">Commerson's wild potato</name>
    <name type="synonym">Commerson's nightshade</name>
    <dbReference type="NCBI Taxonomy" id="4109"/>
    <lineage>
        <taxon>Eukaryota</taxon>
        <taxon>Viridiplantae</taxon>
        <taxon>Streptophyta</taxon>
        <taxon>Embryophyta</taxon>
        <taxon>Tracheophyta</taxon>
        <taxon>Spermatophyta</taxon>
        <taxon>Magnoliopsida</taxon>
        <taxon>eudicotyledons</taxon>
        <taxon>Gunneridae</taxon>
        <taxon>Pentapetalae</taxon>
        <taxon>asterids</taxon>
        <taxon>lamiids</taxon>
        <taxon>Solanales</taxon>
        <taxon>Solanaceae</taxon>
        <taxon>Solanoideae</taxon>
        <taxon>Solaneae</taxon>
        <taxon>Solanum</taxon>
    </lineage>
</organism>
<sequence length="71" mass="8413">MICGGHYDPSWLSWEWLRLEVFGLHKLRLLHDPSQESWSSPLAVKWLMKMSHFWAALDGTLPHHHKWAHDA</sequence>
<gene>
    <name evidence="1" type="ORF">H5410_027443</name>
</gene>
<evidence type="ECO:0000313" key="2">
    <source>
        <dbReference type="Proteomes" id="UP000824120"/>
    </source>
</evidence>
<dbReference type="EMBL" id="JACXVP010000005">
    <property type="protein sequence ID" value="KAG5605951.1"/>
    <property type="molecule type" value="Genomic_DNA"/>
</dbReference>
<keyword evidence="2" id="KW-1185">Reference proteome</keyword>
<evidence type="ECO:0000313" key="1">
    <source>
        <dbReference type="EMBL" id="KAG5605951.1"/>
    </source>
</evidence>
<dbReference type="Proteomes" id="UP000824120">
    <property type="component" value="Chromosome 5"/>
</dbReference>
<dbReference type="AlphaFoldDB" id="A0A9J5Z206"/>
<comment type="caution">
    <text evidence="1">The sequence shown here is derived from an EMBL/GenBank/DDBJ whole genome shotgun (WGS) entry which is preliminary data.</text>
</comment>